<dbReference type="AlphaFoldDB" id="A0A6L3ZDW6"/>
<dbReference type="OrthoDB" id="9775455at2"/>
<sequence length="77" mass="8687">MKRPNISNLTSWIIPHIQNYLAREGGESMSKNNIEKMLRNHPAFAGSVTRFQAGKNEVSGHGILLSRVPFKVPVYDH</sequence>
<organism evidence="1 2">
    <name type="scientific">Phaeocystidibacter marisrubri</name>
    <dbReference type="NCBI Taxonomy" id="1577780"/>
    <lineage>
        <taxon>Bacteria</taxon>
        <taxon>Pseudomonadati</taxon>
        <taxon>Bacteroidota</taxon>
        <taxon>Flavobacteriia</taxon>
        <taxon>Flavobacteriales</taxon>
        <taxon>Phaeocystidibacteraceae</taxon>
        <taxon>Phaeocystidibacter</taxon>
    </lineage>
</organism>
<accession>A0A6L3ZDW6</accession>
<name>A0A6L3ZDW6_9FLAO</name>
<dbReference type="Proteomes" id="UP000484164">
    <property type="component" value="Unassembled WGS sequence"/>
</dbReference>
<dbReference type="EMBL" id="WBVQ01000002">
    <property type="protein sequence ID" value="KAB2815816.1"/>
    <property type="molecule type" value="Genomic_DNA"/>
</dbReference>
<evidence type="ECO:0000313" key="1">
    <source>
        <dbReference type="EMBL" id="KAB2815816.1"/>
    </source>
</evidence>
<protein>
    <submittedName>
        <fullName evidence="1">Uncharacterized protein</fullName>
    </submittedName>
</protein>
<keyword evidence="2" id="KW-1185">Reference proteome</keyword>
<evidence type="ECO:0000313" key="2">
    <source>
        <dbReference type="Proteomes" id="UP000484164"/>
    </source>
</evidence>
<gene>
    <name evidence="1" type="ORF">F8C82_08950</name>
</gene>
<proteinExistence type="predicted"/>
<comment type="caution">
    <text evidence="1">The sequence shown here is derived from an EMBL/GenBank/DDBJ whole genome shotgun (WGS) entry which is preliminary data.</text>
</comment>
<reference evidence="1 2" key="1">
    <citation type="submission" date="2019-10" db="EMBL/GenBank/DDBJ databases">
        <title>Genome sequence of Phaeocystidibacter marisrubri JCM30614 (type strain).</title>
        <authorList>
            <person name="Bowman J.P."/>
        </authorList>
    </citation>
    <scope>NUCLEOTIDE SEQUENCE [LARGE SCALE GENOMIC DNA]</scope>
    <source>
        <strain evidence="1 2">JCM 30614</strain>
    </source>
</reference>
<dbReference type="RefSeq" id="WP_151693245.1">
    <property type="nucleotide sequence ID" value="NZ_BMGX01000001.1"/>
</dbReference>